<dbReference type="Pfam" id="PF11432">
    <property type="entry name" value="DUF3197"/>
    <property type="match status" value="1"/>
</dbReference>
<comment type="caution">
    <text evidence="1">The sequence shown here is derived from an EMBL/GenBank/DDBJ whole genome shotgun (WGS) entry which is preliminary data.</text>
</comment>
<gene>
    <name evidence="1" type="ORF">ACFO0D_09750</name>
</gene>
<proteinExistence type="predicted"/>
<name>A0ABV9I8H4_9DEIO</name>
<evidence type="ECO:0000313" key="1">
    <source>
        <dbReference type="EMBL" id="MFC4638627.1"/>
    </source>
</evidence>
<dbReference type="RefSeq" id="WP_380061630.1">
    <property type="nucleotide sequence ID" value="NZ_JBHSEI010000006.1"/>
</dbReference>
<reference evidence="2" key="1">
    <citation type="journal article" date="2019" name="Int. J. Syst. Evol. Microbiol.">
        <title>The Global Catalogue of Microorganisms (GCM) 10K type strain sequencing project: providing services to taxonomists for standard genome sequencing and annotation.</title>
        <authorList>
            <consortium name="The Broad Institute Genomics Platform"/>
            <consortium name="The Broad Institute Genome Sequencing Center for Infectious Disease"/>
            <person name="Wu L."/>
            <person name="Ma J."/>
        </authorList>
    </citation>
    <scope>NUCLEOTIDE SEQUENCE [LARGE SCALE GENOMIC DNA]</scope>
    <source>
        <strain evidence="2">CCUG 55995</strain>
    </source>
</reference>
<dbReference type="SUPFAM" id="SSF143592">
    <property type="entry name" value="TTHA1528-like"/>
    <property type="match status" value="1"/>
</dbReference>
<dbReference type="InterPro" id="IPR024443">
    <property type="entry name" value="DUF3197"/>
</dbReference>
<dbReference type="Proteomes" id="UP001595952">
    <property type="component" value="Unassembled WGS sequence"/>
</dbReference>
<sequence>MPQLDPLGVPGAPVETLNAALPRLQALSSAGGRLLLVTDWQGRRPQARYGAVLLPAAGQDPLVLAAAFGPRFGPAGSQALEQLVRWAQGHGLTLRETVLNPSDFTRVLEEPDTEELRHLVAASNPTDPAIYTTSHTLTGRAAGDD</sequence>
<dbReference type="EMBL" id="JBHSEI010000006">
    <property type="protein sequence ID" value="MFC4638627.1"/>
    <property type="molecule type" value="Genomic_DNA"/>
</dbReference>
<dbReference type="InterPro" id="IPR036828">
    <property type="entry name" value="TTHA1528-like_sf"/>
</dbReference>
<organism evidence="1 2">
    <name type="scientific">Deinococcus hohokamensis</name>
    <dbReference type="NCBI Taxonomy" id="309883"/>
    <lineage>
        <taxon>Bacteria</taxon>
        <taxon>Thermotogati</taxon>
        <taxon>Deinococcota</taxon>
        <taxon>Deinococci</taxon>
        <taxon>Deinococcales</taxon>
        <taxon>Deinococcaceae</taxon>
        <taxon>Deinococcus</taxon>
    </lineage>
</organism>
<keyword evidence="2" id="KW-1185">Reference proteome</keyword>
<accession>A0ABV9I8H4</accession>
<dbReference type="Gene3D" id="3.40.1530.10">
    <property type="entry name" value="TTHA1528-like"/>
    <property type="match status" value="1"/>
</dbReference>
<protein>
    <submittedName>
        <fullName evidence="1">DUF3197 domain-containing protein</fullName>
    </submittedName>
</protein>
<evidence type="ECO:0000313" key="2">
    <source>
        <dbReference type="Proteomes" id="UP001595952"/>
    </source>
</evidence>